<evidence type="ECO:0000313" key="2">
    <source>
        <dbReference type="Proteomes" id="UP000663874"/>
    </source>
</evidence>
<proteinExistence type="predicted"/>
<dbReference type="Proteomes" id="UP000663874">
    <property type="component" value="Unassembled WGS sequence"/>
</dbReference>
<protein>
    <submittedName>
        <fullName evidence="1">Uncharacterized protein</fullName>
    </submittedName>
</protein>
<accession>A0A818YNZ3</accession>
<dbReference type="EMBL" id="CAJOBE010001582">
    <property type="protein sequence ID" value="CAF3756591.1"/>
    <property type="molecule type" value="Genomic_DNA"/>
</dbReference>
<reference evidence="1" key="1">
    <citation type="submission" date="2021-02" db="EMBL/GenBank/DDBJ databases">
        <authorList>
            <person name="Nowell W R."/>
        </authorList>
    </citation>
    <scope>NUCLEOTIDE SEQUENCE</scope>
</reference>
<comment type="caution">
    <text evidence="1">The sequence shown here is derived from an EMBL/GenBank/DDBJ whole genome shotgun (WGS) entry which is preliminary data.</text>
</comment>
<sequence>NVVKEYFVIGFPLIHLSPNELVDDLLESLQSESAIKTYEILNIFTDFTLNEKIDTKGKSKIINYLAREIIQLKSKKPINYYYTDVKIPFTTILENELYKAWIKIQGLSGKTQHSIKMDE</sequence>
<dbReference type="AlphaFoldDB" id="A0A818YNZ3"/>
<organism evidence="1 2">
    <name type="scientific">Rotaria sordida</name>
    <dbReference type="NCBI Taxonomy" id="392033"/>
    <lineage>
        <taxon>Eukaryota</taxon>
        <taxon>Metazoa</taxon>
        <taxon>Spiralia</taxon>
        <taxon>Gnathifera</taxon>
        <taxon>Rotifera</taxon>
        <taxon>Eurotatoria</taxon>
        <taxon>Bdelloidea</taxon>
        <taxon>Philodinida</taxon>
        <taxon>Philodinidae</taxon>
        <taxon>Rotaria</taxon>
    </lineage>
</organism>
<feature type="non-terminal residue" evidence="1">
    <location>
        <position position="1"/>
    </location>
</feature>
<evidence type="ECO:0000313" key="1">
    <source>
        <dbReference type="EMBL" id="CAF3756591.1"/>
    </source>
</evidence>
<gene>
    <name evidence="1" type="ORF">FNK824_LOCUS12555</name>
</gene>
<name>A0A818YNZ3_9BILA</name>